<dbReference type="GO" id="GO:0042908">
    <property type="term" value="P:xenobiotic transport"/>
    <property type="evidence" value="ECO:0007669"/>
    <property type="project" value="UniProtKB-ARBA"/>
</dbReference>
<feature type="transmembrane region" description="Helical" evidence="7">
    <location>
        <begin position="414"/>
        <end position="435"/>
    </location>
</feature>
<dbReference type="GeneID" id="30964761"/>
<comment type="similarity">
    <text evidence="6">Belongs to the major facilitator superfamily. CAR1 family.</text>
</comment>
<dbReference type="GO" id="GO:0140115">
    <property type="term" value="P:export across plasma membrane"/>
    <property type="evidence" value="ECO:0007669"/>
    <property type="project" value="UniProtKB-ARBA"/>
</dbReference>
<dbReference type="PANTHER" id="PTHR23502:SF51">
    <property type="entry name" value="QUINIDINE RESISTANCE PROTEIN 1-RELATED"/>
    <property type="match status" value="1"/>
</dbReference>
<feature type="transmembrane region" description="Helical" evidence="7">
    <location>
        <begin position="512"/>
        <end position="529"/>
    </location>
</feature>
<dbReference type="RefSeq" id="XP_020050484.1">
    <property type="nucleotide sequence ID" value="XM_020191125.1"/>
</dbReference>
<feature type="transmembrane region" description="Helical" evidence="7">
    <location>
        <begin position="315"/>
        <end position="337"/>
    </location>
</feature>
<sequence length="538" mass="58895">MIELNTNNTTDIATAITKLSDKDIDQNKNQNFNELKDKNEKTATIDNNFEPKFKKNPNGSINEDINEIFPHTIFTTKFKYFIIILCSMSGFWSAIAAPIYYPSLPKVQETFGISEKIANISVVVYFIFQGIAPSIIAPFADLYGRKPAILVCSLLYIGANVGIALSNNYGLMLFFRCFQATGIAPVIAICAGIVGDITTKANRGGFIGLTTGISLIGQATGALIGGLISSRFGWRAVFWFLSIGCGLTTILSFLFLPETKRTIVGNGSIPSKRLINFSPIWAMPRMKKRLTNDIETLEIDDKENVSTIKKLSSPFSIIILPEISLFLFSASIIFATWSMMLTSISNLLSSKYGYSTLKIGICFLPSGIGGLSGSIASGRLLDIYYKRCKKRYLEDEKSGNNGEKKEFDLFKARLGILWVFGLIGCVSFLIYGWTIGSKKHISIVLISTFFGSFSSISPISSSTTLLVDLFPESISSSASSINLTRCLMAAGFVAGLSSIIDKLGVGGCFTMMSGLCVIGNICFYCDVIYGQRLRSKRE</sequence>
<evidence type="ECO:0000256" key="1">
    <source>
        <dbReference type="ARBA" id="ARBA00004141"/>
    </source>
</evidence>
<dbReference type="OrthoDB" id="440553at2759"/>
<proteinExistence type="inferred from homology"/>
<feature type="transmembrane region" description="Helical" evidence="7">
    <location>
        <begin position="206"/>
        <end position="230"/>
    </location>
</feature>
<accession>A0A1D2VRI0</accession>
<feature type="domain" description="Major facilitator superfamily (MFS) profile" evidence="8">
    <location>
        <begin position="82"/>
        <end position="531"/>
    </location>
</feature>
<evidence type="ECO:0000313" key="10">
    <source>
        <dbReference type="Proteomes" id="UP000095038"/>
    </source>
</evidence>
<protein>
    <submittedName>
        <fullName evidence="9">MFS general substrate transporter</fullName>
    </submittedName>
</protein>
<dbReference type="GO" id="GO:0022857">
    <property type="term" value="F:transmembrane transporter activity"/>
    <property type="evidence" value="ECO:0007669"/>
    <property type="project" value="InterPro"/>
</dbReference>
<dbReference type="AlphaFoldDB" id="A0A1D2VRI0"/>
<name>A0A1D2VRI0_9ASCO</name>
<keyword evidence="5 7" id="KW-0472">Membrane</keyword>
<evidence type="ECO:0000256" key="7">
    <source>
        <dbReference type="SAM" id="Phobius"/>
    </source>
</evidence>
<evidence type="ECO:0000256" key="6">
    <source>
        <dbReference type="ARBA" id="ARBA00038347"/>
    </source>
</evidence>
<feature type="transmembrane region" description="Helical" evidence="7">
    <location>
        <begin position="147"/>
        <end position="165"/>
    </location>
</feature>
<dbReference type="EMBL" id="KV454475">
    <property type="protein sequence ID" value="ODV64177.1"/>
    <property type="molecule type" value="Genomic_DNA"/>
</dbReference>
<dbReference type="Proteomes" id="UP000095038">
    <property type="component" value="Unassembled WGS sequence"/>
</dbReference>
<evidence type="ECO:0000313" key="9">
    <source>
        <dbReference type="EMBL" id="ODV64177.1"/>
    </source>
</evidence>
<keyword evidence="3 7" id="KW-0812">Transmembrane</keyword>
<comment type="subcellular location">
    <subcellularLocation>
        <location evidence="1">Membrane</location>
        <topology evidence="1">Multi-pass membrane protein</topology>
    </subcellularLocation>
</comment>
<dbReference type="FunCoup" id="A0A1D2VRI0">
    <property type="interactions" value="32"/>
</dbReference>
<reference evidence="10" key="1">
    <citation type="submission" date="2016-05" db="EMBL/GenBank/DDBJ databases">
        <title>Comparative genomics of biotechnologically important yeasts.</title>
        <authorList>
            <consortium name="DOE Joint Genome Institute"/>
            <person name="Riley R."/>
            <person name="Haridas S."/>
            <person name="Wolfe K.H."/>
            <person name="Lopes M.R."/>
            <person name="Hittinger C.T."/>
            <person name="Goker M."/>
            <person name="Salamov A."/>
            <person name="Wisecaver J."/>
            <person name="Long T.M."/>
            <person name="Aerts A.L."/>
            <person name="Barry K."/>
            <person name="Choi C."/>
            <person name="Clum A."/>
            <person name="Coughlan A.Y."/>
            <person name="Deshpande S."/>
            <person name="Douglass A.P."/>
            <person name="Hanson S.J."/>
            <person name="Klenk H.-P."/>
            <person name="Labutti K."/>
            <person name="Lapidus A."/>
            <person name="Lindquist E."/>
            <person name="Lipzen A."/>
            <person name="Meier-Kolthoff J.P."/>
            <person name="Ohm R.A."/>
            <person name="Otillar R.P."/>
            <person name="Pangilinan J."/>
            <person name="Peng Y."/>
            <person name="Rokas A."/>
            <person name="Rosa C.A."/>
            <person name="Scheuner C."/>
            <person name="Sibirny A.A."/>
            <person name="Slot J.C."/>
            <person name="Stielow J.B."/>
            <person name="Sun H."/>
            <person name="Kurtzman C.P."/>
            <person name="Blackwell M."/>
            <person name="Grigoriev I.V."/>
            <person name="Jeffries T.W."/>
        </authorList>
    </citation>
    <scope>NUCLEOTIDE SEQUENCE [LARGE SCALE GENOMIC DNA]</scope>
    <source>
        <strain evidence="10">DSM 1968</strain>
    </source>
</reference>
<dbReference type="PANTHER" id="PTHR23502">
    <property type="entry name" value="MAJOR FACILITATOR SUPERFAMILY"/>
    <property type="match status" value="1"/>
</dbReference>
<dbReference type="SUPFAM" id="SSF103473">
    <property type="entry name" value="MFS general substrate transporter"/>
    <property type="match status" value="1"/>
</dbReference>
<dbReference type="STRING" id="1344418.A0A1D2VRI0"/>
<keyword evidence="2" id="KW-0813">Transport</keyword>
<dbReference type="InterPro" id="IPR011701">
    <property type="entry name" value="MFS"/>
</dbReference>
<evidence type="ECO:0000256" key="2">
    <source>
        <dbReference type="ARBA" id="ARBA00022448"/>
    </source>
</evidence>
<dbReference type="InterPro" id="IPR036259">
    <property type="entry name" value="MFS_trans_sf"/>
</dbReference>
<feature type="transmembrane region" description="Helical" evidence="7">
    <location>
        <begin position="120"/>
        <end position="140"/>
    </location>
</feature>
<feature type="transmembrane region" description="Helical" evidence="7">
    <location>
        <begin position="80"/>
        <end position="100"/>
    </location>
</feature>
<keyword evidence="4 7" id="KW-1133">Transmembrane helix</keyword>
<dbReference type="PROSITE" id="PS50850">
    <property type="entry name" value="MFS"/>
    <property type="match status" value="1"/>
</dbReference>
<evidence type="ECO:0000259" key="8">
    <source>
        <dbReference type="PROSITE" id="PS50850"/>
    </source>
</evidence>
<dbReference type="PROSITE" id="PS00216">
    <property type="entry name" value="SUGAR_TRANSPORT_1"/>
    <property type="match status" value="1"/>
</dbReference>
<evidence type="ECO:0000256" key="3">
    <source>
        <dbReference type="ARBA" id="ARBA00022692"/>
    </source>
</evidence>
<feature type="transmembrane region" description="Helical" evidence="7">
    <location>
        <begin position="171"/>
        <end position="194"/>
    </location>
</feature>
<gene>
    <name evidence="9" type="ORF">ASCRUDRAFT_53592</name>
</gene>
<evidence type="ECO:0000256" key="4">
    <source>
        <dbReference type="ARBA" id="ARBA00022989"/>
    </source>
</evidence>
<dbReference type="InterPro" id="IPR005829">
    <property type="entry name" value="Sugar_transporter_CS"/>
</dbReference>
<dbReference type="InParanoid" id="A0A1D2VRI0"/>
<dbReference type="Gene3D" id="1.20.1250.20">
    <property type="entry name" value="MFS general substrate transporter like domains"/>
    <property type="match status" value="1"/>
</dbReference>
<dbReference type="InterPro" id="IPR020846">
    <property type="entry name" value="MFS_dom"/>
</dbReference>
<evidence type="ECO:0000256" key="5">
    <source>
        <dbReference type="ARBA" id="ARBA00023136"/>
    </source>
</evidence>
<feature type="transmembrane region" description="Helical" evidence="7">
    <location>
        <begin position="236"/>
        <end position="256"/>
    </location>
</feature>
<dbReference type="Pfam" id="PF07690">
    <property type="entry name" value="MFS_1"/>
    <property type="match status" value="1"/>
</dbReference>
<keyword evidence="10" id="KW-1185">Reference proteome</keyword>
<organism evidence="9 10">
    <name type="scientific">Ascoidea rubescens DSM 1968</name>
    <dbReference type="NCBI Taxonomy" id="1344418"/>
    <lineage>
        <taxon>Eukaryota</taxon>
        <taxon>Fungi</taxon>
        <taxon>Dikarya</taxon>
        <taxon>Ascomycota</taxon>
        <taxon>Saccharomycotina</taxon>
        <taxon>Saccharomycetes</taxon>
        <taxon>Ascoideaceae</taxon>
        <taxon>Ascoidea</taxon>
    </lineage>
</organism>
<feature type="transmembrane region" description="Helical" evidence="7">
    <location>
        <begin position="357"/>
        <end position="381"/>
    </location>
</feature>
<dbReference type="GO" id="GO:0005886">
    <property type="term" value="C:plasma membrane"/>
    <property type="evidence" value="ECO:0007669"/>
    <property type="project" value="UniProtKB-ARBA"/>
</dbReference>